<comment type="subunit">
    <text evidence="8">The complex is composed of six subunits: RnfA, RnfB, RnfC, RnfD, RnfE and RnfG.</text>
</comment>
<dbReference type="GO" id="GO:0046872">
    <property type="term" value="F:metal ion binding"/>
    <property type="evidence" value="ECO:0007669"/>
    <property type="project" value="UniProtKB-KW"/>
</dbReference>
<evidence type="ECO:0000259" key="9">
    <source>
        <dbReference type="PROSITE" id="PS51379"/>
    </source>
</evidence>
<dbReference type="KEGG" id="mas:Mahau_1153"/>
<dbReference type="Gene3D" id="3.40.50.11540">
    <property type="entry name" value="NADH-ubiquinone oxidoreductase 51kDa subunit"/>
    <property type="match status" value="1"/>
</dbReference>
<evidence type="ECO:0000256" key="4">
    <source>
        <dbReference type="ARBA" id="ARBA00022737"/>
    </source>
</evidence>
<dbReference type="GO" id="GO:0051539">
    <property type="term" value="F:4 iron, 4 sulfur cluster binding"/>
    <property type="evidence" value="ECO:0007669"/>
    <property type="project" value="UniProtKB-KW"/>
</dbReference>
<evidence type="ECO:0000256" key="1">
    <source>
        <dbReference type="ARBA" id="ARBA00022448"/>
    </source>
</evidence>
<dbReference type="NCBIfam" id="TIGR01945">
    <property type="entry name" value="rnfC"/>
    <property type="match status" value="1"/>
</dbReference>
<dbReference type="EMBL" id="CP002360">
    <property type="protein sequence ID" value="AEE96350.1"/>
    <property type="molecule type" value="Genomic_DNA"/>
</dbReference>
<feature type="domain" description="4Fe-4S ferredoxin-type" evidence="9">
    <location>
        <begin position="361"/>
        <end position="388"/>
    </location>
</feature>
<keyword evidence="1 8" id="KW-0813">Transport</keyword>
<dbReference type="Gene3D" id="3.30.70.20">
    <property type="match status" value="1"/>
</dbReference>
<evidence type="ECO:0000256" key="5">
    <source>
        <dbReference type="ARBA" id="ARBA00022982"/>
    </source>
</evidence>
<dbReference type="Pfam" id="PF13375">
    <property type="entry name" value="RnfC_N"/>
    <property type="match status" value="1"/>
</dbReference>
<keyword evidence="11" id="KW-1185">Reference proteome</keyword>
<evidence type="ECO:0000256" key="8">
    <source>
        <dbReference type="HAMAP-Rule" id="MF_00461"/>
    </source>
</evidence>
<dbReference type="HOGENOM" id="CLU_010808_6_0_9"/>
<evidence type="ECO:0000256" key="3">
    <source>
        <dbReference type="ARBA" id="ARBA00022723"/>
    </source>
</evidence>
<reference evidence="10 11" key="2">
    <citation type="journal article" date="2011" name="Stand. Genomic Sci.">
        <title>Complete genome sequence of Mahella australiensis type strain (50-1 BON).</title>
        <authorList>
            <person name="Sikorski J."/>
            <person name="Teshima H."/>
            <person name="Nolan M."/>
            <person name="Lucas S."/>
            <person name="Hammon N."/>
            <person name="Deshpande S."/>
            <person name="Cheng J.F."/>
            <person name="Pitluck S."/>
            <person name="Liolios K."/>
            <person name="Pagani I."/>
            <person name="Ivanova N."/>
            <person name="Huntemann M."/>
            <person name="Mavromatis K."/>
            <person name="Ovchinikova G."/>
            <person name="Pati A."/>
            <person name="Tapia R."/>
            <person name="Han C."/>
            <person name="Goodwin L."/>
            <person name="Chen A."/>
            <person name="Palaniappan K."/>
            <person name="Land M."/>
            <person name="Hauser L."/>
            <person name="Ngatchou-Djao O.D."/>
            <person name="Rohde M."/>
            <person name="Pukall R."/>
            <person name="Spring S."/>
            <person name="Abt B."/>
            <person name="Goker M."/>
            <person name="Detter J.C."/>
            <person name="Woyke T."/>
            <person name="Bristow J."/>
            <person name="Markowitz V."/>
            <person name="Hugenholtz P."/>
            <person name="Eisen J.A."/>
            <person name="Kyrpides N.C."/>
            <person name="Klenk H.P."/>
            <person name="Lapidus A."/>
        </authorList>
    </citation>
    <scope>NUCLEOTIDE SEQUENCE [LARGE SCALE GENOMIC DNA]</scope>
    <source>
        <strain evidence="11">DSM 15567 / CIP 107919 / 50-1 BON</strain>
    </source>
</reference>
<dbReference type="GO" id="GO:0005886">
    <property type="term" value="C:plasma membrane"/>
    <property type="evidence" value="ECO:0007669"/>
    <property type="project" value="UniProtKB-SubCell"/>
</dbReference>
<keyword evidence="2 8" id="KW-0004">4Fe-4S</keyword>
<keyword evidence="4 8" id="KW-0677">Repeat</keyword>
<dbReference type="InterPro" id="IPR011538">
    <property type="entry name" value="Nuo51_FMN-bd"/>
</dbReference>
<name>F3ZVI8_MAHA5</name>
<feature type="binding site" evidence="8">
    <location>
        <position position="410"/>
    </location>
    <ligand>
        <name>[4Fe-4S] cluster</name>
        <dbReference type="ChEBI" id="CHEBI:49883"/>
        <label>2</label>
    </ligand>
</feature>
<feature type="binding site" evidence="8">
    <location>
        <position position="371"/>
    </location>
    <ligand>
        <name>[4Fe-4S] cluster</name>
        <dbReference type="ChEBI" id="CHEBI:49883"/>
        <label>1</label>
    </ligand>
</feature>
<dbReference type="SUPFAM" id="SSF142019">
    <property type="entry name" value="Nqo1 FMN-binding domain-like"/>
    <property type="match status" value="1"/>
</dbReference>
<organism evidence="10 11">
    <name type="scientific">Mahella australiensis (strain DSM 15567 / CIP 107919 / 50-1 BON)</name>
    <dbReference type="NCBI Taxonomy" id="697281"/>
    <lineage>
        <taxon>Bacteria</taxon>
        <taxon>Bacillati</taxon>
        <taxon>Bacillota</taxon>
        <taxon>Clostridia</taxon>
        <taxon>Thermoanaerobacterales</taxon>
        <taxon>Thermoanaerobacterales Family IV. Incertae Sedis</taxon>
        <taxon>Mahella</taxon>
    </lineage>
</organism>
<dbReference type="GO" id="GO:0009055">
    <property type="term" value="F:electron transfer activity"/>
    <property type="evidence" value="ECO:0007669"/>
    <property type="project" value="InterPro"/>
</dbReference>
<dbReference type="Gene3D" id="3.10.20.600">
    <property type="match status" value="1"/>
</dbReference>
<dbReference type="PROSITE" id="PS00198">
    <property type="entry name" value="4FE4S_FER_1"/>
    <property type="match status" value="2"/>
</dbReference>
<keyword evidence="8" id="KW-1278">Translocase</keyword>
<dbReference type="HAMAP" id="MF_00461">
    <property type="entry name" value="RsxC_RnfC"/>
    <property type="match status" value="1"/>
</dbReference>
<dbReference type="SUPFAM" id="SSF46548">
    <property type="entry name" value="alpha-helical ferredoxin"/>
    <property type="match status" value="1"/>
</dbReference>
<dbReference type="Pfam" id="PF01512">
    <property type="entry name" value="Complex1_51K"/>
    <property type="match status" value="1"/>
</dbReference>
<comment type="subcellular location">
    <subcellularLocation>
        <location evidence="8">Cell membrane</location>
        <topology evidence="8">Peripheral membrane protein</topology>
    </subcellularLocation>
</comment>
<evidence type="ECO:0000256" key="2">
    <source>
        <dbReference type="ARBA" id="ARBA00022485"/>
    </source>
</evidence>
<dbReference type="Pfam" id="PF10531">
    <property type="entry name" value="SLBB"/>
    <property type="match status" value="1"/>
</dbReference>
<keyword evidence="6 8" id="KW-0408">Iron</keyword>
<accession>F3ZVI8</accession>
<feature type="binding site" evidence="8">
    <location>
        <position position="374"/>
    </location>
    <ligand>
        <name>[4Fe-4S] cluster</name>
        <dbReference type="ChEBI" id="CHEBI:49883"/>
        <label>1</label>
    </ligand>
</feature>
<evidence type="ECO:0000256" key="6">
    <source>
        <dbReference type="ARBA" id="ARBA00023004"/>
    </source>
</evidence>
<dbReference type="GO" id="GO:0022900">
    <property type="term" value="P:electron transport chain"/>
    <property type="evidence" value="ECO:0007669"/>
    <property type="project" value="UniProtKB-UniRule"/>
</dbReference>
<dbReference type="Pfam" id="PF13237">
    <property type="entry name" value="Fer4_10"/>
    <property type="match status" value="1"/>
</dbReference>
<dbReference type="InterPro" id="IPR017900">
    <property type="entry name" value="4Fe4S_Fe_S_CS"/>
</dbReference>
<comment type="cofactor">
    <cofactor evidence="8">
        <name>[4Fe-4S] cluster</name>
        <dbReference type="ChEBI" id="CHEBI:49883"/>
    </cofactor>
    <text evidence="8">Binds 2 [4Fe-4S] clusters per subunit.</text>
</comment>
<evidence type="ECO:0000256" key="7">
    <source>
        <dbReference type="ARBA" id="ARBA00023014"/>
    </source>
</evidence>
<dbReference type="NCBIfam" id="NF003454">
    <property type="entry name" value="PRK05035.1"/>
    <property type="match status" value="1"/>
</dbReference>
<keyword evidence="7 8" id="KW-0411">Iron-sulfur</keyword>
<dbReference type="Proteomes" id="UP000008457">
    <property type="component" value="Chromosome"/>
</dbReference>
<feature type="binding site" evidence="8">
    <location>
        <position position="407"/>
    </location>
    <ligand>
        <name>[4Fe-4S] cluster</name>
        <dbReference type="ChEBI" id="CHEBI:49883"/>
        <label>2</label>
    </ligand>
</feature>
<feature type="binding site" evidence="8">
    <location>
        <position position="368"/>
    </location>
    <ligand>
        <name>[4Fe-4S] cluster</name>
        <dbReference type="ChEBI" id="CHEBI:49883"/>
        <label>1</label>
    </ligand>
</feature>
<dbReference type="STRING" id="697281.Mahau_1153"/>
<evidence type="ECO:0000313" key="10">
    <source>
        <dbReference type="EMBL" id="AEE96350.1"/>
    </source>
</evidence>
<feature type="binding site" evidence="8">
    <location>
        <position position="417"/>
    </location>
    <ligand>
        <name>[4Fe-4S] cluster</name>
        <dbReference type="ChEBI" id="CHEBI:49883"/>
        <label>1</label>
    </ligand>
</feature>
<keyword evidence="3 8" id="KW-0479">Metal-binding</keyword>
<proteinExistence type="inferred from homology"/>
<comment type="similarity">
    <text evidence="8">Belongs to the 4Fe4S bacterial-type ferredoxin family. RnfC subfamily.</text>
</comment>
<sequence>MKTVTFKGGIHPRYNKEFTASKPIRPAALPRIAVIPLQQHVGAPCKPLVKAGNEVKVGQKIGEAGGFVSVPVHASVSGKVVAVEPRLHPSGQQVMSVVIESDGQDTVDENVQPKGDIDKLSDKEIIDVIKEAGIAGLGGAAFPTHVKLSPPPDKRVELVIINGAECEPYLTCDHRLMLEQTDDVVYGTRAIMKALGVSKGIIAIENNKPDAIAVMLKAASGYANNIEVVALKTKYPQGAEKQLIKAITGKEVPSGGLPADVGTVVDNVGTAAAIARAIKTGMPLIERAVTVTGRGIKEPANLMVRIGTPFSQLIDECGGFADKPGKVIMGGPMMGIAQYSLDVPVIKGTSGILVLTEEEAQAPQVQVCIRCARCVEACPMGLLPLYISRYALAGMYDKAEQYNAMDCIECGCCSFECPAKRPLVESIRLAKRAIAANRRKAG</sequence>
<dbReference type="PANTHER" id="PTHR43034:SF2">
    <property type="entry name" value="ION-TRANSLOCATING OXIDOREDUCTASE COMPLEX SUBUNIT C"/>
    <property type="match status" value="1"/>
</dbReference>
<feature type="binding site" evidence="8">
    <location>
        <position position="378"/>
    </location>
    <ligand>
        <name>[4Fe-4S] cluster</name>
        <dbReference type="ChEBI" id="CHEBI:49883"/>
        <label>2</label>
    </ligand>
</feature>
<dbReference type="InterPro" id="IPR026902">
    <property type="entry name" value="RnfC_N"/>
</dbReference>
<evidence type="ECO:0000313" key="11">
    <source>
        <dbReference type="Proteomes" id="UP000008457"/>
    </source>
</evidence>
<dbReference type="InterPro" id="IPR019554">
    <property type="entry name" value="Soluble_ligand-bd"/>
</dbReference>
<dbReference type="AlphaFoldDB" id="F3ZVI8"/>
<gene>
    <name evidence="8" type="primary">rnfC</name>
    <name evidence="10" type="ordered locus">Mahau_1153</name>
</gene>
<protein>
    <recommendedName>
        <fullName evidence="8">Ion-translocating oxidoreductase complex subunit C</fullName>
        <ecNumber evidence="8">7.-.-.-</ecNumber>
    </recommendedName>
    <alternativeName>
        <fullName evidence="8">Rnf electron transport complex subunit C</fullName>
    </alternativeName>
</protein>
<keyword evidence="5 8" id="KW-0249">Electron transport</keyword>
<dbReference type="InterPro" id="IPR017896">
    <property type="entry name" value="4Fe4S_Fe-S-bd"/>
</dbReference>
<dbReference type="InterPro" id="IPR010208">
    <property type="entry name" value="Ion_transpt_RnfC/RsxC"/>
</dbReference>
<keyword evidence="8" id="KW-1003">Cell membrane</keyword>
<dbReference type="PANTHER" id="PTHR43034">
    <property type="entry name" value="ION-TRANSLOCATING OXIDOREDUCTASE COMPLEX SUBUNIT C"/>
    <property type="match status" value="1"/>
</dbReference>
<feature type="domain" description="4Fe-4S ferredoxin-type" evidence="9">
    <location>
        <begin position="398"/>
        <end position="427"/>
    </location>
</feature>
<dbReference type="EC" id="7.-.-.-" evidence="8"/>
<reference evidence="11" key="1">
    <citation type="submission" date="2010-11" db="EMBL/GenBank/DDBJ databases">
        <title>The complete genome of Mahella australiensis DSM 15567.</title>
        <authorList>
            <consortium name="US DOE Joint Genome Institute (JGI-PGF)"/>
            <person name="Lucas S."/>
            <person name="Copeland A."/>
            <person name="Lapidus A."/>
            <person name="Bruce D."/>
            <person name="Goodwin L."/>
            <person name="Pitluck S."/>
            <person name="Kyrpides N."/>
            <person name="Mavromatis K."/>
            <person name="Pagani I."/>
            <person name="Ivanova N."/>
            <person name="Teshima H."/>
            <person name="Brettin T."/>
            <person name="Detter J.C."/>
            <person name="Han C."/>
            <person name="Tapia R."/>
            <person name="Land M."/>
            <person name="Hauser L."/>
            <person name="Markowitz V."/>
            <person name="Cheng J.-F."/>
            <person name="Hugenholtz P."/>
            <person name="Woyke T."/>
            <person name="Wu D."/>
            <person name="Spring S."/>
            <person name="Pukall R."/>
            <person name="Steenblock K."/>
            <person name="Schneider S."/>
            <person name="Klenk H.-P."/>
            <person name="Eisen J.A."/>
        </authorList>
    </citation>
    <scope>NUCLEOTIDE SEQUENCE [LARGE SCALE GENOMIC DNA]</scope>
    <source>
        <strain evidence="11">DSM 15567 / CIP 107919 / 50-1 BON</strain>
    </source>
</reference>
<dbReference type="eggNOG" id="COG4656">
    <property type="taxonomic scope" value="Bacteria"/>
</dbReference>
<comment type="function">
    <text evidence="8">Part of a membrane-bound complex that couples electron transfer with translocation of ions across the membrane.</text>
</comment>
<feature type="binding site" evidence="8">
    <location>
        <position position="413"/>
    </location>
    <ligand>
        <name>[4Fe-4S] cluster</name>
        <dbReference type="ChEBI" id="CHEBI:49883"/>
        <label>2</label>
    </ligand>
</feature>
<dbReference type="InterPro" id="IPR037225">
    <property type="entry name" value="Nuo51_FMN-bd_sf"/>
</dbReference>
<dbReference type="PROSITE" id="PS51379">
    <property type="entry name" value="4FE4S_FER_2"/>
    <property type="match status" value="2"/>
</dbReference>
<keyword evidence="8" id="KW-0472">Membrane</keyword>